<protein>
    <submittedName>
        <fullName evidence="2">3812_t:CDS:1</fullName>
    </submittedName>
</protein>
<gene>
    <name evidence="2" type="ORF">GMARGA_LOCUS32496</name>
</gene>
<proteinExistence type="predicted"/>
<accession>A0ABN7WM09</accession>
<dbReference type="Proteomes" id="UP000789901">
    <property type="component" value="Unassembled WGS sequence"/>
</dbReference>
<feature type="transmembrane region" description="Helical" evidence="1">
    <location>
        <begin position="33"/>
        <end position="60"/>
    </location>
</feature>
<sequence>AVVMLVGGRQLCHHFWYWCFRGLCCRFLDLISFIYWCLVAGAIANSLSSFIGALFFTCVVNF</sequence>
<evidence type="ECO:0000256" key="1">
    <source>
        <dbReference type="SAM" id="Phobius"/>
    </source>
</evidence>
<reference evidence="2 3" key="1">
    <citation type="submission" date="2021-06" db="EMBL/GenBank/DDBJ databases">
        <authorList>
            <person name="Kallberg Y."/>
            <person name="Tangrot J."/>
            <person name="Rosling A."/>
        </authorList>
    </citation>
    <scope>NUCLEOTIDE SEQUENCE [LARGE SCALE GENOMIC DNA]</scope>
    <source>
        <strain evidence="2 3">120-4 pot B 10/14</strain>
    </source>
</reference>
<organism evidence="2 3">
    <name type="scientific">Gigaspora margarita</name>
    <dbReference type="NCBI Taxonomy" id="4874"/>
    <lineage>
        <taxon>Eukaryota</taxon>
        <taxon>Fungi</taxon>
        <taxon>Fungi incertae sedis</taxon>
        <taxon>Mucoromycota</taxon>
        <taxon>Glomeromycotina</taxon>
        <taxon>Glomeromycetes</taxon>
        <taxon>Diversisporales</taxon>
        <taxon>Gigasporaceae</taxon>
        <taxon>Gigaspora</taxon>
    </lineage>
</organism>
<feature type="non-terminal residue" evidence="2">
    <location>
        <position position="1"/>
    </location>
</feature>
<keyword evidence="1" id="KW-0812">Transmembrane</keyword>
<dbReference type="EMBL" id="CAJVQB010051176">
    <property type="protein sequence ID" value="CAG8835291.1"/>
    <property type="molecule type" value="Genomic_DNA"/>
</dbReference>
<evidence type="ECO:0000313" key="2">
    <source>
        <dbReference type="EMBL" id="CAG8835291.1"/>
    </source>
</evidence>
<keyword evidence="3" id="KW-1185">Reference proteome</keyword>
<keyword evidence="1" id="KW-1133">Transmembrane helix</keyword>
<keyword evidence="1" id="KW-0472">Membrane</keyword>
<comment type="caution">
    <text evidence="2">The sequence shown here is derived from an EMBL/GenBank/DDBJ whole genome shotgun (WGS) entry which is preliminary data.</text>
</comment>
<name>A0ABN7WM09_GIGMA</name>
<evidence type="ECO:0000313" key="3">
    <source>
        <dbReference type="Proteomes" id="UP000789901"/>
    </source>
</evidence>